<feature type="compositionally biased region" description="Low complexity" evidence="1">
    <location>
        <begin position="136"/>
        <end position="150"/>
    </location>
</feature>
<evidence type="ECO:0000313" key="3">
    <source>
        <dbReference type="EMBL" id="WVZ97536.1"/>
    </source>
</evidence>
<dbReference type="AlphaFoldDB" id="A0AAQ3XF81"/>
<feature type="region of interest" description="Disordered" evidence="1">
    <location>
        <begin position="1"/>
        <end position="63"/>
    </location>
</feature>
<keyword evidence="4" id="KW-1185">Reference proteome</keyword>
<evidence type="ECO:0000256" key="1">
    <source>
        <dbReference type="SAM" id="MobiDB-lite"/>
    </source>
</evidence>
<keyword evidence="2" id="KW-1133">Transmembrane helix</keyword>
<feature type="region of interest" description="Disordered" evidence="1">
    <location>
        <begin position="190"/>
        <end position="286"/>
    </location>
</feature>
<feature type="compositionally biased region" description="Low complexity" evidence="1">
    <location>
        <begin position="12"/>
        <end position="33"/>
    </location>
</feature>
<feature type="compositionally biased region" description="Basic residues" evidence="1">
    <location>
        <begin position="240"/>
        <end position="252"/>
    </location>
</feature>
<accession>A0AAQ3XF81</accession>
<keyword evidence="2" id="KW-0812">Transmembrane</keyword>
<evidence type="ECO:0000256" key="2">
    <source>
        <dbReference type="SAM" id="Phobius"/>
    </source>
</evidence>
<dbReference type="EMBL" id="CP144754">
    <property type="protein sequence ID" value="WVZ97536.1"/>
    <property type="molecule type" value="Genomic_DNA"/>
</dbReference>
<feature type="transmembrane region" description="Helical" evidence="2">
    <location>
        <begin position="345"/>
        <end position="365"/>
    </location>
</feature>
<sequence length="367" mass="39745">MDLVHLPRHRLLPLPVTPTQRSPPAHAAPSPAEARARTWTASQPGPPITLGLKPKQRASSTRCPALSLRAGAPTRHCRAQSLSFRGRLCRSPSLQTTAIAPVSISHVQRPSPRRPSASPSPHRVLARHEKPPWPRALSSQHPPPHAASSPAEERLGFASPSSIFPPKPRPPPVSLAPFSACALTPAAIAAAPRRGRPPSRHPLASPTQPPDSSLHRAALTPNGSSYHALPRRIESAPPRTSRRGPRVHRHRTASPTDLGGNKPRGRADLQSPVRLQVSGHARRRKRRDVDRRCAFVPWAEDPACKELSTQEKPVIKEPDDRLYPEQEDEGSLIKSVPASRGSGNIWIAVLEVVVPVGSALFALFISS</sequence>
<feature type="region of interest" description="Disordered" evidence="1">
    <location>
        <begin position="100"/>
        <end position="170"/>
    </location>
</feature>
<protein>
    <submittedName>
        <fullName evidence="3">Uncharacterized protein</fullName>
    </submittedName>
</protein>
<organism evidence="3 4">
    <name type="scientific">Paspalum notatum var. saurae</name>
    <dbReference type="NCBI Taxonomy" id="547442"/>
    <lineage>
        <taxon>Eukaryota</taxon>
        <taxon>Viridiplantae</taxon>
        <taxon>Streptophyta</taxon>
        <taxon>Embryophyta</taxon>
        <taxon>Tracheophyta</taxon>
        <taxon>Spermatophyta</taxon>
        <taxon>Magnoliopsida</taxon>
        <taxon>Liliopsida</taxon>
        <taxon>Poales</taxon>
        <taxon>Poaceae</taxon>
        <taxon>PACMAD clade</taxon>
        <taxon>Panicoideae</taxon>
        <taxon>Andropogonodae</taxon>
        <taxon>Paspaleae</taxon>
        <taxon>Paspalinae</taxon>
        <taxon>Paspalum</taxon>
    </lineage>
</organism>
<feature type="compositionally biased region" description="Low complexity" evidence="1">
    <location>
        <begin position="114"/>
        <end position="123"/>
    </location>
</feature>
<name>A0AAQ3XF81_PASNO</name>
<proteinExistence type="predicted"/>
<dbReference type="Proteomes" id="UP001341281">
    <property type="component" value="Chromosome 10"/>
</dbReference>
<gene>
    <name evidence="3" type="ORF">U9M48_043062</name>
</gene>
<feature type="compositionally biased region" description="Basic residues" evidence="1">
    <location>
        <begin position="1"/>
        <end position="11"/>
    </location>
</feature>
<keyword evidence="2" id="KW-0472">Membrane</keyword>
<evidence type="ECO:0000313" key="4">
    <source>
        <dbReference type="Proteomes" id="UP001341281"/>
    </source>
</evidence>
<reference evidence="3 4" key="1">
    <citation type="submission" date="2024-02" db="EMBL/GenBank/DDBJ databases">
        <title>High-quality chromosome-scale genome assembly of Pensacola bahiagrass (Paspalum notatum Flugge var. saurae).</title>
        <authorList>
            <person name="Vega J.M."/>
            <person name="Podio M."/>
            <person name="Orjuela J."/>
            <person name="Siena L.A."/>
            <person name="Pessino S.C."/>
            <person name="Combes M.C."/>
            <person name="Mariac C."/>
            <person name="Albertini E."/>
            <person name="Pupilli F."/>
            <person name="Ortiz J.P.A."/>
            <person name="Leblanc O."/>
        </authorList>
    </citation>
    <scope>NUCLEOTIDE SEQUENCE [LARGE SCALE GENOMIC DNA]</scope>
    <source>
        <strain evidence="3">R1</strain>
        <tissue evidence="3">Leaf</tissue>
    </source>
</reference>